<feature type="region of interest" description="Disordered" evidence="1">
    <location>
        <begin position="1"/>
        <end position="20"/>
    </location>
</feature>
<dbReference type="EMBL" id="CAAE01011948">
    <property type="protein sequence ID" value="CAF94183.1"/>
    <property type="molecule type" value="Genomic_DNA"/>
</dbReference>
<reference evidence="2" key="1">
    <citation type="journal article" date="2004" name="Nature">
        <title>Genome duplication in the teleost fish Tetraodon nigroviridis reveals the early vertebrate proto-karyotype.</title>
        <authorList>
            <person name="Jaillon O."/>
            <person name="Aury J.-M."/>
            <person name="Brunet F."/>
            <person name="Petit J.-L."/>
            <person name="Stange-Thomann N."/>
            <person name="Mauceli E."/>
            <person name="Bouneau L."/>
            <person name="Fischer C."/>
            <person name="Ozouf-Costaz C."/>
            <person name="Bernot A."/>
            <person name="Nicaud S."/>
            <person name="Jaffe D."/>
            <person name="Fisher S."/>
            <person name="Lutfalla G."/>
            <person name="Dossat C."/>
            <person name="Segurens B."/>
            <person name="Dasilva C."/>
            <person name="Salanoubat M."/>
            <person name="Levy M."/>
            <person name="Boudet N."/>
            <person name="Castellano S."/>
            <person name="Anthouard V."/>
            <person name="Jubin C."/>
            <person name="Castelli V."/>
            <person name="Katinka M."/>
            <person name="Vacherie B."/>
            <person name="Biemont C."/>
            <person name="Skalli Z."/>
            <person name="Cattolico L."/>
            <person name="Poulain J."/>
            <person name="De Berardinis V."/>
            <person name="Cruaud C."/>
            <person name="Duprat S."/>
            <person name="Brottier P."/>
            <person name="Coutanceau J.-P."/>
            <person name="Gouzy J."/>
            <person name="Parra G."/>
            <person name="Lardier G."/>
            <person name="Chapple C."/>
            <person name="McKernan K.J."/>
            <person name="McEwan P."/>
            <person name="Bosak S."/>
            <person name="Kellis M."/>
            <person name="Volff J.-N."/>
            <person name="Guigo R."/>
            <person name="Zody M.C."/>
            <person name="Mesirov J."/>
            <person name="Lindblad-Toh K."/>
            <person name="Birren B."/>
            <person name="Nusbaum C."/>
            <person name="Kahn D."/>
            <person name="Robinson-Rechavi M."/>
            <person name="Laudet V."/>
            <person name="Schachter V."/>
            <person name="Quetier F."/>
            <person name="Saurin W."/>
            <person name="Scarpelli C."/>
            <person name="Wincker P."/>
            <person name="Lander E.S."/>
            <person name="Weissenbach J."/>
            <person name="Roest Crollius H."/>
        </authorList>
    </citation>
    <scope>NUCLEOTIDE SEQUENCE [LARGE SCALE GENOMIC DNA]</scope>
</reference>
<name>Q4SYU9_TETNG</name>
<dbReference type="AlphaFoldDB" id="Q4SYU9"/>
<dbReference type="PRINTS" id="PR01217">
    <property type="entry name" value="PRICHEXTENSN"/>
</dbReference>
<feature type="region of interest" description="Disordered" evidence="1">
    <location>
        <begin position="28"/>
        <end position="217"/>
    </location>
</feature>
<proteinExistence type="predicted"/>
<gene>
    <name evidence="2" type="ORF">GSTENG00010156001</name>
</gene>
<organism evidence="2">
    <name type="scientific">Tetraodon nigroviridis</name>
    <name type="common">Spotted green pufferfish</name>
    <name type="synonym">Chelonodon nigroviridis</name>
    <dbReference type="NCBI Taxonomy" id="99883"/>
    <lineage>
        <taxon>Eukaryota</taxon>
        <taxon>Metazoa</taxon>
        <taxon>Chordata</taxon>
        <taxon>Craniata</taxon>
        <taxon>Vertebrata</taxon>
        <taxon>Euteleostomi</taxon>
        <taxon>Actinopterygii</taxon>
        <taxon>Neopterygii</taxon>
        <taxon>Teleostei</taxon>
        <taxon>Neoteleostei</taxon>
        <taxon>Acanthomorphata</taxon>
        <taxon>Eupercaria</taxon>
        <taxon>Tetraodontiformes</taxon>
        <taxon>Tetradontoidea</taxon>
        <taxon>Tetraodontidae</taxon>
        <taxon>Tetraodon</taxon>
    </lineage>
</organism>
<comment type="caution">
    <text evidence="2">The sequence shown here is derived from an EMBL/GenBank/DDBJ whole genome shotgun (WGS) entry which is preliminary data.</text>
</comment>
<dbReference type="KEGG" id="tng:GSTEN00010156G001"/>
<reference evidence="2" key="2">
    <citation type="submission" date="2004-02" db="EMBL/GenBank/DDBJ databases">
        <authorList>
            <consortium name="Genoscope"/>
            <consortium name="Whitehead Institute Centre for Genome Research"/>
        </authorList>
    </citation>
    <scope>NUCLEOTIDE SEQUENCE</scope>
</reference>
<feature type="compositionally biased region" description="Pro residues" evidence="1">
    <location>
        <begin position="58"/>
        <end position="74"/>
    </location>
</feature>
<protein>
    <submittedName>
        <fullName evidence="2">(spotted green pufferfish) hypothetical protein</fullName>
    </submittedName>
</protein>
<sequence length="217" mass="21949">MAAPAGGRRRVLAVGAGLPAAGVLVRGQPVRVEERAAQVSRAHAAPPHLRGPGGGAPSPEPRAPSPEPRAPSPEPRARSPEPRAPSPEPGAPSREPGAPSPEPRAPSREPGAPSPQPRARSPEPGARSPEPVPGVSPCACVCPQGPPRRDQEALRQRPGGVRPGAALRLGVEGGHGAPDHSHLTGAPGTPMRRPRSRHRAAAAAHHGNGSPTPGTLA</sequence>
<accession>Q4SYU9</accession>
<evidence type="ECO:0000313" key="2">
    <source>
        <dbReference type="EMBL" id="CAF94183.1"/>
    </source>
</evidence>
<evidence type="ECO:0000256" key="1">
    <source>
        <dbReference type="SAM" id="MobiDB-lite"/>
    </source>
</evidence>